<feature type="transmembrane region" description="Helical" evidence="1">
    <location>
        <begin position="21"/>
        <end position="38"/>
    </location>
</feature>
<dbReference type="EMBL" id="JOTP01000048">
    <property type="protein sequence ID" value="KEP24819.1"/>
    <property type="molecule type" value="Genomic_DNA"/>
</dbReference>
<gene>
    <name evidence="2" type="ORF">BA70_15065</name>
</gene>
<dbReference type="AlphaFoldDB" id="A0A081L6E3"/>
<evidence type="ECO:0000313" key="3">
    <source>
        <dbReference type="Proteomes" id="UP000028091"/>
    </source>
</evidence>
<feature type="transmembrane region" description="Helical" evidence="1">
    <location>
        <begin position="44"/>
        <end position="64"/>
    </location>
</feature>
<proteinExistence type="predicted"/>
<dbReference type="OrthoDB" id="2899521at2"/>
<evidence type="ECO:0000313" key="2">
    <source>
        <dbReference type="EMBL" id="KEP24819.1"/>
    </source>
</evidence>
<keyword evidence="1" id="KW-0812">Transmembrane</keyword>
<dbReference type="RefSeq" id="WP_034325188.1">
    <property type="nucleotide sequence ID" value="NZ_JOTP01000048.1"/>
</dbReference>
<organism evidence="2 3">
    <name type="scientific">Bacillus zhangzhouensis</name>
    <dbReference type="NCBI Taxonomy" id="1178540"/>
    <lineage>
        <taxon>Bacteria</taxon>
        <taxon>Bacillati</taxon>
        <taxon>Bacillota</taxon>
        <taxon>Bacilli</taxon>
        <taxon>Bacillales</taxon>
        <taxon>Bacillaceae</taxon>
        <taxon>Bacillus</taxon>
    </lineage>
</organism>
<keyword evidence="1" id="KW-0472">Membrane</keyword>
<keyword evidence="1" id="KW-1133">Transmembrane helix</keyword>
<name>A0A081L6E3_9BACI</name>
<dbReference type="eggNOG" id="ENOG50327C6">
    <property type="taxonomic scope" value="Bacteria"/>
</dbReference>
<keyword evidence="3" id="KW-1185">Reference proteome</keyword>
<protein>
    <submittedName>
        <fullName evidence="2">Uncharacterized protein</fullName>
    </submittedName>
</protein>
<accession>A0A081L6E3</accession>
<sequence>MFFKKMTKREQVNAHKAAGSAFVFYLLALGVHAMYAFFQGDRLPVTFVILMTGLLVFFTADWLYNKKYS</sequence>
<dbReference type="Proteomes" id="UP000028091">
    <property type="component" value="Unassembled WGS sequence"/>
</dbReference>
<reference evidence="2 3" key="1">
    <citation type="submission" date="2012-09" db="EMBL/GenBank/DDBJ databases">
        <title>Genome Sequence of Bacillus sp. DW5-4.</title>
        <authorList>
            <person name="Lai Q."/>
            <person name="Liu Y."/>
            <person name="Shao Z."/>
        </authorList>
    </citation>
    <scope>NUCLEOTIDE SEQUENCE [LARGE SCALE GENOMIC DNA]</scope>
    <source>
        <strain evidence="2 3">DW5-4</strain>
    </source>
</reference>
<evidence type="ECO:0000256" key="1">
    <source>
        <dbReference type="SAM" id="Phobius"/>
    </source>
</evidence>
<comment type="caution">
    <text evidence="2">The sequence shown here is derived from an EMBL/GenBank/DDBJ whole genome shotgun (WGS) entry which is preliminary data.</text>
</comment>